<dbReference type="STRING" id="79200.A0A164VUX1"/>
<comment type="pathway">
    <text evidence="11">Steroid biosynthesis.</text>
</comment>
<dbReference type="PROSITE" id="PS00086">
    <property type="entry name" value="CYTOCHROME_P450"/>
    <property type="match status" value="1"/>
</dbReference>
<comment type="catalytic activity">
    <reaction evidence="10">
        <text>campesterol + reduced [NADPH--hemoprotein reductase] + O2 = (22S)-22-hydroxycampesterol + oxidized [NADPH--hemoprotein reductase] + H2O + H(+)</text>
        <dbReference type="Rhea" id="RHEA:69835"/>
        <dbReference type="Rhea" id="RHEA-COMP:11964"/>
        <dbReference type="Rhea" id="RHEA-COMP:11965"/>
        <dbReference type="ChEBI" id="CHEBI:15377"/>
        <dbReference type="ChEBI" id="CHEBI:15378"/>
        <dbReference type="ChEBI" id="CHEBI:15379"/>
        <dbReference type="ChEBI" id="CHEBI:28623"/>
        <dbReference type="ChEBI" id="CHEBI:57618"/>
        <dbReference type="ChEBI" id="CHEBI:58210"/>
        <dbReference type="ChEBI" id="CHEBI:72331"/>
    </reaction>
    <physiologicalReaction direction="left-to-right" evidence="10">
        <dbReference type="Rhea" id="RHEA:69836"/>
    </physiologicalReaction>
</comment>
<dbReference type="InterPro" id="IPR036396">
    <property type="entry name" value="Cyt_P450_sf"/>
</dbReference>
<evidence type="ECO:0000256" key="7">
    <source>
        <dbReference type="ARBA" id="ARBA00023004"/>
    </source>
</evidence>
<protein>
    <recommendedName>
        <fullName evidence="12">Cytochrome P450 724B1</fullName>
    </recommendedName>
    <alternativeName>
        <fullName evidence="13">(22S)-22-hydroxycampesterol synthase</fullName>
    </alternativeName>
</protein>
<dbReference type="Gramene" id="KZM90894">
    <property type="protein sequence ID" value="KZM90894"/>
    <property type="gene ID" value="DCAR_021741"/>
</dbReference>
<comment type="subcellular location">
    <subcellularLocation>
        <location evidence="1">Membrane</location>
        <topology evidence="1">Single-pass membrane protein</topology>
    </subcellularLocation>
</comment>
<dbReference type="GO" id="GO:0016020">
    <property type="term" value="C:membrane"/>
    <property type="evidence" value="ECO:0007669"/>
    <property type="project" value="UniProtKB-SubCell"/>
</dbReference>
<organism evidence="17">
    <name type="scientific">Daucus carota subsp. sativus</name>
    <name type="common">Carrot</name>
    <dbReference type="NCBI Taxonomy" id="79200"/>
    <lineage>
        <taxon>Eukaryota</taxon>
        <taxon>Viridiplantae</taxon>
        <taxon>Streptophyta</taxon>
        <taxon>Embryophyta</taxon>
        <taxon>Tracheophyta</taxon>
        <taxon>Spermatophyta</taxon>
        <taxon>Magnoliopsida</taxon>
        <taxon>eudicotyledons</taxon>
        <taxon>Gunneridae</taxon>
        <taxon>Pentapetalae</taxon>
        <taxon>asterids</taxon>
        <taxon>campanulids</taxon>
        <taxon>Apiales</taxon>
        <taxon>Apiaceae</taxon>
        <taxon>Apioideae</taxon>
        <taxon>Scandiceae</taxon>
        <taxon>Daucinae</taxon>
        <taxon>Daucus</taxon>
        <taxon>Daucus sect. Daucus</taxon>
    </lineage>
</organism>
<evidence type="ECO:0000256" key="13">
    <source>
        <dbReference type="ARBA" id="ARBA00077474"/>
    </source>
</evidence>
<dbReference type="Pfam" id="PF00067">
    <property type="entry name" value="p450"/>
    <property type="match status" value="1"/>
</dbReference>
<comment type="similarity">
    <text evidence="15">Belongs to the cytochrome P450 family.</text>
</comment>
<dbReference type="PANTHER" id="PTHR24286:SF159">
    <property type="entry name" value="CYTOCHROME P450, FAMILY 724, SUBFAMILY A, POLYPEPTIDE 1"/>
    <property type="match status" value="1"/>
</dbReference>
<comment type="cofactor">
    <cofactor evidence="14">
        <name>heme</name>
        <dbReference type="ChEBI" id="CHEBI:30413"/>
    </cofactor>
</comment>
<dbReference type="GO" id="GO:0004497">
    <property type="term" value="F:monooxygenase activity"/>
    <property type="evidence" value="ECO:0007669"/>
    <property type="project" value="UniProtKB-KW"/>
</dbReference>
<feature type="binding site" description="axial binding residue" evidence="14">
    <location>
        <position position="425"/>
    </location>
    <ligand>
        <name>heme</name>
        <dbReference type="ChEBI" id="CHEBI:30413"/>
    </ligand>
    <ligandPart>
        <name>Fe</name>
        <dbReference type="ChEBI" id="CHEBI:18248"/>
    </ligandPart>
</feature>
<keyword evidence="8 16" id="KW-0472">Membrane</keyword>
<dbReference type="GO" id="GO:0005506">
    <property type="term" value="F:iron ion binding"/>
    <property type="evidence" value="ECO:0007669"/>
    <property type="project" value="InterPro"/>
</dbReference>
<reference evidence="18" key="2">
    <citation type="submission" date="2022-03" db="EMBL/GenBank/DDBJ databases">
        <title>Draft title - Genomic analysis of global carrot germplasm unveils the trajectory of domestication and the origin of high carotenoid orange carrot.</title>
        <authorList>
            <person name="Iorizzo M."/>
            <person name="Ellison S."/>
            <person name="Senalik D."/>
            <person name="Macko-Podgorni A."/>
            <person name="Grzebelus D."/>
            <person name="Bostan H."/>
            <person name="Rolling W."/>
            <person name="Curaba J."/>
            <person name="Simon P."/>
        </authorList>
    </citation>
    <scope>NUCLEOTIDE SEQUENCE</scope>
    <source>
        <tissue evidence="18">Leaf</tissue>
    </source>
</reference>
<dbReference type="Gene3D" id="1.10.630.10">
    <property type="entry name" value="Cytochrome P450"/>
    <property type="match status" value="1"/>
</dbReference>
<evidence type="ECO:0000256" key="5">
    <source>
        <dbReference type="ARBA" id="ARBA00022989"/>
    </source>
</evidence>
<feature type="transmembrane region" description="Helical" evidence="16">
    <location>
        <begin position="12"/>
        <end position="33"/>
    </location>
</feature>
<dbReference type="GO" id="GO:0016125">
    <property type="term" value="P:sterol metabolic process"/>
    <property type="evidence" value="ECO:0007669"/>
    <property type="project" value="TreeGrafter"/>
</dbReference>
<evidence type="ECO:0000256" key="2">
    <source>
        <dbReference type="ARBA" id="ARBA00004972"/>
    </source>
</evidence>
<evidence type="ECO:0000256" key="9">
    <source>
        <dbReference type="ARBA" id="ARBA00037910"/>
    </source>
</evidence>
<evidence type="ECO:0000256" key="10">
    <source>
        <dbReference type="ARBA" id="ARBA00052777"/>
    </source>
</evidence>
<evidence type="ECO:0000256" key="11">
    <source>
        <dbReference type="ARBA" id="ARBA00060577"/>
    </source>
</evidence>
<dbReference type="GO" id="GO:0016705">
    <property type="term" value="F:oxidoreductase activity, acting on paired donors, with incorporation or reduction of molecular oxygen"/>
    <property type="evidence" value="ECO:0007669"/>
    <property type="project" value="InterPro"/>
</dbReference>
<dbReference type="InterPro" id="IPR002401">
    <property type="entry name" value="Cyt_P450_E_grp-I"/>
</dbReference>
<keyword evidence="6 15" id="KW-0560">Oxidoreductase</keyword>
<dbReference type="GO" id="GO:0010268">
    <property type="term" value="P:brassinosteroid homeostasis"/>
    <property type="evidence" value="ECO:0007669"/>
    <property type="project" value="TreeGrafter"/>
</dbReference>
<dbReference type="PANTHER" id="PTHR24286">
    <property type="entry name" value="CYTOCHROME P450 26"/>
    <property type="match status" value="1"/>
</dbReference>
<sequence length="480" mass="54967">MATTIAELLQLPLTLTLVLACLLPLPLCCYLFLKKQKPVGLPNGSMGWPFLGETFGFLKPHKSNSIGSFLQQHFSRHGKVFKSHLFGCPTIVSGDLELNNFILLNEDRLFQSYYPRSVQDILGNLSLMLVSGELHKKLRTVALSFIANSKSSPDFLRYVENLTISVMDSWKGCREIHYAKEAKKFTLFVMLKNLLNIEPEEPLASQMLEDYLSYMKGLVSLPLCFPGTPYAKALKAKARISRNIREIIAERRKKEGPKKGDFLDEMMNKRSEELNDEERVSIVMDLMFAGYETTAGLLSLLLYYLAQAPEALEQLMQEHQTLTKSKKPGDPISWRDIQQLNFNSHVVNETLRCGNLVKFVHRRALQDVKFRDYHIPRGWQVLPVFTAVHLDPSLHESPSDFNPWRWNDEAINRKVNPFGGGTRLCPGTELAKLEATIFLHHLILNYRWKLKEDDDFPLSYPYLEFSKGLELEIQPTENSS</sequence>
<keyword evidence="19" id="KW-1185">Reference proteome</keyword>
<name>A0A164VUX1_DAUCS</name>
<keyword evidence="5 16" id="KW-1133">Transmembrane helix</keyword>
<dbReference type="FunFam" id="1.10.630.10:FF:000057">
    <property type="entry name" value="Cytochrome P450 724B1"/>
    <property type="match status" value="1"/>
</dbReference>
<dbReference type="PRINTS" id="PR00385">
    <property type="entry name" value="P450"/>
</dbReference>
<dbReference type="InterPro" id="IPR001128">
    <property type="entry name" value="Cyt_P450"/>
</dbReference>
<dbReference type="PRINTS" id="PR00463">
    <property type="entry name" value="EP450I"/>
</dbReference>
<evidence type="ECO:0000256" key="12">
    <source>
        <dbReference type="ARBA" id="ARBA00067336"/>
    </source>
</evidence>
<reference evidence="17" key="1">
    <citation type="journal article" date="2016" name="Nat. Genet.">
        <title>A high-quality carrot genome assembly provides new insights into carotenoid accumulation and asterid genome evolution.</title>
        <authorList>
            <person name="Iorizzo M."/>
            <person name="Ellison S."/>
            <person name="Senalik D."/>
            <person name="Zeng P."/>
            <person name="Satapoomin P."/>
            <person name="Huang J."/>
            <person name="Bowman M."/>
            <person name="Iovene M."/>
            <person name="Sanseverino W."/>
            <person name="Cavagnaro P."/>
            <person name="Yildiz M."/>
            <person name="Macko-Podgorni A."/>
            <person name="Moranska E."/>
            <person name="Grzebelus E."/>
            <person name="Grzebelus D."/>
            <person name="Ashrafi H."/>
            <person name="Zheng Z."/>
            <person name="Cheng S."/>
            <person name="Spooner D."/>
            <person name="Van Deynze A."/>
            <person name="Simon P."/>
        </authorList>
    </citation>
    <scope>NUCLEOTIDE SEQUENCE [LARGE SCALE GENOMIC DNA]</scope>
    <source>
        <tissue evidence="17">Leaf</tissue>
    </source>
</reference>
<dbReference type="GO" id="GO:0020037">
    <property type="term" value="F:heme binding"/>
    <property type="evidence" value="ECO:0007669"/>
    <property type="project" value="InterPro"/>
</dbReference>
<keyword evidence="7 14" id="KW-0408">Iron</keyword>
<dbReference type="SUPFAM" id="SSF48264">
    <property type="entry name" value="Cytochrome P450"/>
    <property type="match status" value="1"/>
</dbReference>
<evidence type="ECO:0000256" key="14">
    <source>
        <dbReference type="PIRSR" id="PIRSR602401-1"/>
    </source>
</evidence>
<keyword evidence="15" id="KW-0503">Monooxygenase</keyword>
<evidence type="ECO:0000313" key="18">
    <source>
        <dbReference type="EMBL" id="WOH05056.1"/>
    </source>
</evidence>
<dbReference type="GO" id="GO:0016132">
    <property type="term" value="P:brassinosteroid biosynthetic process"/>
    <property type="evidence" value="ECO:0007669"/>
    <property type="project" value="TreeGrafter"/>
</dbReference>
<keyword evidence="4 14" id="KW-0479">Metal-binding</keyword>
<evidence type="ECO:0000313" key="19">
    <source>
        <dbReference type="Proteomes" id="UP000077755"/>
    </source>
</evidence>
<evidence type="ECO:0000313" key="17">
    <source>
        <dbReference type="EMBL" id="KZM90894.1"/>
    </source>
</evidence>
<comment type="pathway">
    <text evidence="9">Plant hormone biosynthesis; brassinosteroid biosynthesis.</text>
</comment>
<comment type="pathway">
    <text evidence="2">Hormone biosynthesis.</text>
</comment>
<dbReference type="EMBL" id="LNRQ01000006">
    <property type="protein sequence ID" value="KZM90894.1"/>
    <property type="molecule type" value="Genomic_DNA"/>
</dbReference>
<dbReference type="OrthoDB" id="3945418at2759"/>
<dbReference type="CDD" id="cd11043">
    <property type="entry name" value="CYP90-like"/>
    <property type="match status" value="1"/>
</dbReference>
<evidence type="ECO:0000256" key="6">
    <source>
        <dbReference type="ARBA" id="ARBA00023002"/>
    </source>
</evidence>
<dbReference type="Proteomes" id="UP000077755">
    <property type="component" value="Chromosome 6"/>
</dbReference>
<dbReference type="AlphaFoldDB" id="A0A164VUX1"/>
<evidence type="ECO:0000256" key="16">
    <source>
        <dbReference type="SAM" id="Phobius"/>
    </source>
</evidence>
<evidence type="ECO:0000256" key="8">
    <source>
        <dbReference type="ARBA" id="ARBA00023136"/>
    </source>
</evidence>
<accession>A0A164VUX1</accession>
<keyword evidence="3 16" id="KW-0812">Transmembrane</keyword>
<evidence type="ECO:0000256" key="3">
    <source>
        <dbReference type="ARBA" id="ARBA00022692"/>
    </source>
</evidence>
<evidence type="ECO:0000256" key="15">
    <source>
        <dbReference type="RuleBase" id="RU000461"/>
    </source>
</evidence>
<gene>
    <name evidence="17" type="ORF">DCAR_021741</name>
    <name evidence="18" type="ORF">DCAR_0624468</name>
</gene>
<proteinExistence type="inferred from homology"/>
<dbReference type="InterPro" id="IPR017972">
    <property type="entry name" value="Cyt_P450_CS"/>
</dbReference>
<evidence type="ECO:0000256" key="4">
    <source>
        <dbReference type="ARBA" id="ARBA00022723"/>
    </source>
</evidence>
<evidence type="ECO:0000256" key="1">
    <source>
        <dbReference type="ARBA" id="ARBA00004167"/>
    </source>
</evidence>
<dbReference type="OMA" id="GWRTEND"/>
<dbReference type="EMBL" id="CP093348">
    <property type="protein sequence ID" value="WOH05056.1"/>
    <property type="molecule type" value="Genomic_DNA"/>
</dbReference>
<keyword evidence="14 15" id="KW-0349">Heme</keyword>